<feature type="compositionally biased region" description="Polar residues" evidence="26">
    <location>
        <begin position="493"/>
        <end position="502"/>
    </location>
</feature>
<feature type="transmembrane region" description="Helical" evidence="27">
    <location>
        <begin position="271"/>
        <end position="293"/>
    </location>
</feature>
<dbReference type="Pfam" id="PF07690">
    <property type="entry name" value="MFS_1"/>
    <property type="match status" value="1"/>
</dbReference>
<keyword evidence="14" id="KW-0968">Cytoplasmic vesicle</keyword>
<dbReference type="GO" id="GO:0005765">
    <property type="term" value="C:lysosomal membrane"/>
    <property type="evidence" value="ECO:0007669"/>
    <property type="project" value="UniProtKB-SubCell"/>
</dbReference>
<comment type="catalytic activity">
    <reaction evidence="19">
        <text>L-glutamate(out) = L-glutamate(in)</text>
        <dbReference type="Rhea" id="RHEA:66336"/>
        <dbReference type="ChEBI" id="CHEBI:29985"/>
    </reaction>
    <physiologicalReaction direction="left-to-right" evidence="19">
        <dbReference type="Rhea" id="RHEA:66337"/>
    </physiologicalReaction>
</comment>
<keyword evidence="5" id="KW-0813">Transport</keyword>
<comment type="subcellular location">
    <subcellularLocation>
        <location evidence="2">Basolateral cell membrane</location>
        <topology evidence="2">Multi-pass membrane protein</topology>
    </subcellularLocation>
    <subcellularLocation>
        <location evidence="3">Cytoplasmic vesicle</location>
        <location evidence="3">Secretory vesicle membrane</location>
        <topology evidence="3">Multi-pass membrane protein</topology>
    </subcellularLocation>
    <subcellularLocation>
        <location evidence="1">Cytoplasmic vesicle</location>
        <location evidence="1">Secretory vesicle</location>
        <location evidence="1">Synaptic vesicle membrane</location>
    </subcellularLocation>
    <subcellularLocation>
        <location evidence="4">Lysosome membrane</location>
    </subcellularLocation>
</comment>
<dbReference type="GO" id="GO:0046942">
    <property type="term" value="P:carboxylic acid transport"/>
    <property type="evidence" value="ECO:0007669"/>
    <property type="project" value="UniProtKB-ARBA"/>
</dbReference>
<evidence type="ECO:0000256" key="16">
    <source>
        <dbReference type="ARBA" id="ARBA00050554"/>
    </source>
</evidence>
<evidence type="ECO:0000256" key="23">
    <source>
        <dbReference type="ARBA" id="ARBA00080244"/>
    </source>
</evidence>
<keyword evidence="10" id="KW-0770">Synapse</keyword>
<dbReference type="Gene3D" id="1.20.1250.20">
    <property type="entry name" value="MFS general substrate transporter like domains"/>
    <property type="match status" value="2"/>
</dbReference>
<dbReference type="FunFam" id="1.20.1250.20:FF:000067">
    <property type="entry name" value="sialin isoform X2"/>
    <property type="match status" value="1"/>
</dbReference>
<evidence type="ECO:0000256" key="18">
    <source>
        <dbReference type="ARBA" id="ARBA00051403"/>
    </source>
</evidence>
<comment type="function">
    <text evidence="21">Receptor for CM101, a polysaccharide produced by group B Streptococcus with antipathoangiogenic properties.</text>
</comment>
<name>A0A1L8DE91_9DIPT</name>
<keyword evidence="12" id="KW-0325">Glycoprotein</keyword>
<evidence type="ECO:0000256" key="21">
    <source>
        <dbReference type="ARBA" id="ARBA00056891"/>
    </source>
</evidence>
<evidence type="ECO:0000256" key="11">
    <source>
        <dbReference type="ARBA" id="ARBA00023136"/>
    </source>
</evidence>
<evidence type="ECO:0000256" key="3">
    <source>
        <dbReference type="ARBA" id="ARBA00004638"/>
    </source>
</evidence>
<evidence type="ECO:0000256" key="7">
    <source>
        <dbReference type="ARBA" id="ARBA00022692"/>
    </source>
</evidence>
<dbReference type="SUPFAM" id="SSF103473">
    <property type="entry name" value="MFS general substrate transporter"/>
    <property type="match status" value="1"/>
</dbReference>
<feature type="transmembrane region" description="Helical" evidence="27">
    <location>
        <begin position="188"/>
        <end position="211"/>
    </location>
</feature>
<feature type="transmembrane region" description="Helical" evidence="27">
    <location>
        <begin position="42"/>
        <end position="69"/>
    </location>
</feature>
<evidence type="ECO:0000256" key="15">
    <source>
        <dbReference type="ARBA" id="ARBA00050101"/>
    </source>
</evidence>
<feature type="transmembrane region" description="Helical" evidence="27">
    <location>
        <begin position="444"/>
        <end position="463"/>
    </location>
</feature>
<comment type="catalytic activity">
    <reaction evidence="15">
        <text>2 nitrate(out) + H(+)(out) = 2 nitrate(in) + H(+)(in)</text>
        <dbReference type="Rhea" id="RHEA:71539"/>
        <dbReference type="ChEBI" id="CHEBI:15378"/>
        <dbReference type="ChEBI" id="CHEBI:17632"/>
    </reaction>
    <physiologicalReaction direction="left-to-right" evidence="15">
        <dbReference type="Rhea" id="RHEA:71540"/>
    </physiologicalReaction>
</comment>
<feature type="region of interest" description="Disordered" evidence="26">
    <location>
        <begin position="478"/>
        <end position="502"/>
    </location>
</feature>
<dbReference type="InterPro" id="IPR036259">
    <property type="entry name" value="MFS_trans_sf"/>
</dbReference>
<dbReference type="InterPro" id="IPR011701">
    <property type="entry name" value="MFS"/>
</dbReference>
<evidence type="ECO:0000256" key="24">
    <source>
        <dbReference type="ARBA" id="ARBA00081195"/>
    </source>
</evidence>
<dbReference type="PROSITE" id="PS50850">
    <property type="entry name" value="MFS"/>
    <property type="match status" value="1"/>
</dbReference>
<keyword evidence="6" id="KW-1003">Cell membrane</keyword>
<keyword evidence="11 27" id="KW-0472">Membrane</keyword>
<keyword evidence="8" id="KW-0769">Symport</keyword>
<dbReference type="FunFam" id="1.20.1250.20:FF:000003">
    <property type="entry name" value="Solute carrier family 17 member 3"/>
    <property type="match status" value="1"/>
</dbReference>
<feature type="transmembrane region" description="Helical" evidence="27">
    <location>
        <begin position="354"/>
        <end position="371"/>
    </location>
</feature>
<accession>A0A1L8DE91</accession>
<evidence type="ECO:0000256" key="27">
    <source>
        <dbReference type="SAM" id="Phobius"/>
    </source>
</evidence>
<keyword evidence="7 27" id="KW-0812">Transmembrane</keyword>
<evidence type="ECO:0000256" key="26">
    <source>
        <dbReference type="SAM" id="MobiDB-lite"/>
    </source>
</evidence>
<comment type="catalytic activity">
    <reaction evidence="17">
        <text>N-acetylneuraminate(in) + H(+)(in) = N-acetylneuraminate(out) + H(+)(out)</text>
        <dbReference type="Rhea" id="RHEA:28987"/>
        <dbReference type="ChEBI" id="CHEBI:15378"/>
        <dbReference type="ChEBI" id="CHEBI:35418"/>
    </reaction>
    <physiologicalReaction direction="right-to-left" evidence="17">
        <dbReference type="Rhea" id="RHEA:28989"/>
    </physiologicalReaction>
</comment>
<organism evidence="29">
    <name type="scientific">Nyssomyia neivai</name>
    <dbReference type="NCBI Taxonomy" id="330878"/>
    <lineage>
        <taxon>Eukaryota</taxon>
        <taxon>Metazoa</taxon>
        <taxon>Ecdysozoa</taxon>
        <taxon>Arthropoda</taxon>
        <taxon>Hexapoda</taxon>
        <taxon>Insecta</taxon>
        <taxon>Pterygota</taxon>
        <taxon>Neoptera</taxon>
        <taxon>Endopterygota</taxon>
        <taxon>Diptera</taxon>
        <taxon>Nematocera</taxon>
        <taxon>Psychodoidea</taxon>
        <taxon>Psychodidae</taxon>
        <taxon>Nyssomyia</taxon>
    </lineage>
</organism>
<reference evidence="29" key="1">
    <citation type="submission" date="2016-12" db="EMBL/GenBank/DDBJ databases">
        <title>An insight into the sialome and mialome of the sand fly, Nyssomyia neivai.</title>
        <authorList>
            <person name="Sebastian V."/>
            <person name="Goulart T.M."/>
            <person name="Oliveira W."/>
            <person name="Calvo E."/>
            <person name="Oliveira L.F."/>
            <person name="Pinto M.C."/>
            <person name="Rosselino A.M."/>
            <person name="Ribeiro J.M."/>
        </authorList>
    </citation>
    <scope>NUCLEOTIDE SEQUENCE</scope>
</reference>
<dbReference type="InterPro" id="IPR050382">
    <property type="entry name" value="MFS_Na/Anion_cotransporter"/>
</dbReference>
<dbReference type="GO" id="GO:0016323">
    <property type="term" value="C:basolateral plasma membrane"/>
    <property type="evidence" value="ECO:0007669"/>
    <property type="project" value="UniProtKB-SubCell"/>
</dbReference>
<evidence type="ECO:0000256" key="17">
    <source>
        <dbReference type="ARBA" id="ARBA00050625"/>
    </source>
</evidence>
<evidence type="ECO:0000256" key="1">
    <source>
        <dbReference type="ARBA" id="ARBA00004432"/>
    </source>
</evidence>
<feature type="transmembrane region" description="Helical" evidence="27">
    <location>
        <begin position="217"/>
        <end position="235"/>
    </location>
</feature>
<keyword evidence="13" id="KW-0458">Lysosome</keyword>
<protein>
    <recommendedName>
        <fullName evidence="22">Sialin</fullName>
    </recommendedName>
    <alternativeName>
        <fullName evidence="25">H(+)/nitrate cotransporter</fullName>
    </alternativeName>
    <alternativeName>
        <fullName evidence="23">H(+)/sialic acid cotransporter</fullName>
    </alternativeName>
    <alternativeName>
        <fullName evidence="24">Vesicular excitatory amino acid transporter</fullName>
    </alternativeName>
</protein>
<feature type="region of interest" description="Disordered" evidence="26">
    <location>
        <begin position="1"/>
        <end position="23"/>
    </location>
</feature>
<evidence type="ECO:0000256" key="4">
    <source>
        <dbReference type="ARBA" id="ARBA00004656"/>
    </source>
</evidence>
<evidence type="ECO:0000256" key="14">
    <source>
        <dbReference type="ARBA" id="ARBA00023329"/>
    </source>
</evidence>
<dbReference type="AlphaFoldDB" id="A0A1L8DE91"/>
<feature type="transmembrane region" description="Helical" evidence="27">
    <location>
        <begin position="148"/>
        <end position="176"/>
    </location>
</feature>
<evidence type="ECO:0000256" key="20">
    <source>
        <dbReference type="ARBA" id="ARBA00051612"/>
    </source>
</evidence>
<dbReference type="GO" id="GO:0030672">
    <property type="term" value="C:synaptic vesicle membrane"/>
    <property type="evidence" value="ECO:0007669"/>
    <property type="project" value="UniProtKB-SubCell"/>
</dbReference>
<comment type="catalytic activity">
    <reaction evidence="16">
        <text>L-aspartate(out) = L-aspartate(in)</text>
        <dbReference type="Rhea" id="RHEA:66332"/>
        <dbReference type="ChEBI" id="CHEBI:29991"/>
    </reaction>
    <physiologicalReaction direction="left-to-right" evidence="16">
        <dbReference type="Rhea" id="RHEA:66333"/>
    </physiologicalReaction>
</comment>
<dbReference type="PANTHER" id="PTHR11662">
    <property type="entry name" value="SOLUTE CARRIER FAMILY 17"/>
    <property type="match status" value="1"/>
</dbReference>
<evidence type="ECO:0000256" key="13">
    <source>
        <dbReference type="ARBA" id="ARBA00023228"/>
    </source>
</evidence>
<evidence type="ECO:0000256" key="8">
    <source>
        <dbReference type="ARBA" id="ARBA00022847"/>
    </source>
</evidence>
<proteinExistence type="predicted"/>
<feature type="transmembrane region" description="Helical" evidence="27">
    <location>
        <begin position="410"/>
        <end position="432"/>
    </location>
</feature>
<evidence type="ECO:0000256" key="22">
    <source>
        <dbReference type="ARBA" id="ARBA00069713"/>
    </source>
</evidence>
<feature type="transmembrane region" description="Helical" evidence="27">
    <location>
        <begin position="124"/>
        <end position="142"/>
    </location>
</feature>
<feature type="domain" description="Major facilitator superfamily (MFS) profile" evidence="28">
    <location>
        <begin position="43"/>
        <end position="468"/>
    </location>
</feature>
<evidence type="ECO:0000256" key="12">
    <source>
        <dbReference type="ARBA" id="ARBA00023180"/>
    </source>
</evidence>
<comment type="catalytic activity">
    <reaction evidence="20">
        <text>D-glucuronate(out) + H(+)(out) = D-glucuronate(in) + H(+)(in)</text>
        <dbReference type="Rhea" id="RHEA:72591"/>
        <dbReference type="ChEBI" id="CHEBI:15378"/>
        <dbReference type="ChEBI" id="CHEBI:58720"/>
    </reaction>
    <physiologicalReaction direction="left-to-right" evidence="20">
        <dbReference type="Rhea" id="RHEA:72592"/>
    </physiologicalReaction>
</comment>
<dbReference type="PANTHER" id="PTHR11662:SF455">
    <property type="entry name" value="GH23975P"/>
    <property type="match status" value="1"/>
</dbReference>
<evidence type="ECO:0000256" key="6">
    <source>
        <dbReference type="ARBA" id="ARBA00022475"/>
    </source>
</evidence>
<dbReference type="InterPro" id="IPR020846">
    <property type="entry name" value="MFS_dom"/>
</dbReference>
<evidence type="ECO:0000256" key="5">
    <source>
        <dbReference type="ARBA" id="ARBA00022448"/>
    </source>
</evidence>
<keyword evidence="9 27" id="KW-1133">Transmembrane helix</keyword>
<feature type="transmembrane region" description="Helical" evidence="27">
    <location>
        <begin position="313"/>
        <end position="334"/>
    </location>
</feature>
<dbReference type="GO" id="GO:0015293">
    <property type="term" value="F:symporter activity"/>
    <property type="evidence" value="ECO:0007669"/>
    <property type="project" value="UniProtKB-KW"/>
</dbReference>
<evidence type="ECO:0000313" key="29">
    <source>
        <dbReference type="EMBL" id="JAV04697.1"/>
    </source>
</evidence>
<evidence type="ECO:0000256" key="10">
    <source>
        <dbReference type="ARBA" id="ARBA00023018"/>
    </source>
</evidence>
<evidence type="ECO:0000256" key="2">
    <source>
        <dbReference type="ARBA" id="ARBA00004554"/>
    </source>
</evidence>
<evidence type="ECO:0000256" key="25">
    <source>
        <dbReference type="ARBA" id="ARBA00081925"/>
    </source>
</evidence>
<evidence type="ECO:0000259" key="28">
    <source>
        <dbReference type="PROSITE" id="PS50850"/>
    </source>
</evidence>
<feature type="transmembrane region" description="Helical" evidence="27">
    <location>
        <begin position="377"/>
        <end position="398"/>
    </location>
</feature>
<dbReference type="GO" id="GO:0006820">
    <property type="term" value="P:monoatomic anion transport"/>
    <property type="evidence" value="ECO:0007669"/>
    <property type="project" value="TreeGrafter"/>
</dbReference>
<comment type="catalytic activity">
    <reaction evidence="18">
        <text>N-acetyl-L-aspartyl-L-glutamate(out) = N-acetyl-L-aspartyl-L-glutamate(in)</text>
        <dbReference type="Rhea" id="RHEA:72599"/>
        <dbReference type="ChEBI" id="CHEBI:76931"/>
    </reaction>
    <physiologicalReaction direction="left-to-right" evidence="18">
        <dbReference type="Rhea" id="RHEA:72600"/>
    </physiologicalReaction>
</comment>
<evidence type="ECO:0000256" key="9">
    <source>
        <dbReference type="ARBA" id="ARBA00022989"/>
    </source>
</evidence>
<evidence type="ECO:0000256" key="19">
    <source>
        <dbReference type="ARBA" id="ARBA00051447"/>
    </source>
</evidence>
<dbReference type="EMBL" id="GFDF01009387">
    <property type="protein sequence ID" value="JAV04697.1"/>
    <property type="molecule type" value="Transcribed_RNA"/>
</dbReference>
<feature type="transmembrane region" description="Helical" evidence="27">
    <location>
        <begin position="97"/>
        <end position="117"/>
    </location>
</feature>
<dbReference type="CDD" id="cd17318">
    <property type="entry name" value="MFS_SLC17"/>
    <property type="match status" value="1"/>
</dbReference>
<sequence length="502" mass="55854">MKDNQTGEMLRSNTQLVTSQSTDTVNRDNGGISWKFWRSRRYIVVLMAFFGFFNVYGLRVNLSVAIVAMTEKFNVTLENGTVIEDQHFDWNSKQQGLILSSFFYGYIWTQLLGGWLGSKIGGHYVFGAGIGMTAFLTLLTPIAANTNIYVMVAIRVIEGIFEGVTYPCIHAIWARWAPVYERSRMSSIAYAGSYAGTVVAMPLSGVLAQYWGWESVFYVSGAIGCIWCLAWLLIVKASPAQDPYISEEEKQYIQSSIGDLSKQKINHPWKAIVTSTGVWAIVAANFAETWGAYTYLTQLPTFLRDTLNFDLGSTGFLAAMPYLMMICLMAFSGYAADRLQETKVMTTRQVRRTFICFGFVIQIAFLMLTSHLENPKIAVACIVLAVGLSAFTMSGFLANPLDLAPNHASVILGFSNTMGTIPGIVSPMLTGYIVTDKTKEQWRLVFYITSAVFAVGCILYWVLAKGELQPWAQQTNLQHVESQPTKEDEAETKSSTADVKRD</sequence>